<dbReference type="InterPro" id="IPR026992">
    <property type="entry name" value="DIOX_N"/>
</dbReference>
<evidence type="ECO:0000313" key="6">
    <source>
        <dbReference type="Proteomes" id="UP001642260"/>
    </source>
</evidence>
<keyword evidence="1 3" id="KW-0479">Metal-binding</keyword>
<keyword evidence="3" id="KW-0560">Oxidoreductase</keyword>
<dbReference type="InterPro" id="IPR044861">
    <property type="entry name" value="IPNS-like_FE2OG_OXY"/>
</dbReference>
<dbReference type="EMBL" id="CAKOAT010152933">
    <property type="protein sequence ID" value="CAH8346362.1"/>
    <property type="molecule type" value="Genomic_DNA"/>
</dbReference>
<keyword evidence="2 3" id="KW-0408">Iron</keyword>
<sequence>MEMEKYNHIAPPSPEEIPVIDLSNPNKDLVARAVVKASEEWGIFHVVNHGIPQELIQRLKEVGTEFHELPETAKKAVAKPEDSTDIEGYTTNFKGWADHLFHRIWPPERINYSFWPKNSPDYREVNEEYAKHIKKLSEKIMEWLSEGLGLRREAFKEGLGGEKVEYLMKLIFYPPCPDPGLNNGAPAHTDFNGVTFLIANEVHGLQAFKDDNWIDVKYDDSMILVIIADQFHRMSNGKYKSAEHRATMDTKKTRISWPVFVEPNLDQVVGPLPELFSGDDTAPKFKPYAYSDFKFHVRYGLPLD</sequence>
<dbReference type="PROSITE" id="PS51471">
    <property type="entry name" value="FE2OG_OXY"/>
    <property type="match status" value="1"/>
</dbReference>
<evidence type="ECO:0000313" key="5">
    <source>
        <dbReference type="EMBL" id="CAH8346362.1"/>
    </source>
</evidence>
<dbReference type="PANTHER" id="PTHR47990">
    <property type="entry name" value="2-OXOGLUTARATE (2OG) AND FE(II)-DEPENDENT OXYGENASE SUPERFAMILY PROTEIN-RELATED"/>
    <property type="match status" value="1"/>
</dbReference>
<dbReference type="Pfam" id="PF03171">
    <property type="entry name" value="2OG-FeII_Oxy"/>
    <property type="match status" value="1"/>
</dbReference>
<evidence type="ECO:0000256" key="3">
    <source>
        <dbReference type="RuleBase" id="RU003682"/>
    </source>
</evidence>
<evidence type="ECO:0000259" key="4">
    <source>
        <dbReference type="PROSITE" id="PS51471"/>
    </source>
</evidence>
<dbReference type="InterPro" id="IPR005123">
    <property type="entry name" value="Oxoglu/Fe-dep_dioxygenase_dom"/>
</dbReference>
<organism evidence="5 6">
    <name type="scientific">Eruca vesicaria subsp. sativa</name>
    <name type="common">Garden rocket</name>
    <name type="synonym">Eruca sativa</name>
    <dbReference type="NCBI Taxonomy" id="29727"/>
    <lineage>
        <taxon>Eukaryota</taxon>
        <taxon>Viridiplantae</taxon>
        <taxon>Streptophyta</taxon>
        <taxon>Embryophyta</taxon>
        <taxon>Tracheophyta</taxon>
        <taxon>Spermatophyta</taxon>
        <taxon>Magnoliopsida</taxon>
        <taxon>eudicotyledons</taxon>
        <taxon>Gunneridae</taxon>
        <taxon>Pentapetalae</taxon>
        <taxon>rosids</taxon>
        <taxon>malvids</taxon>
        <taxon>Brassicales</taxon>
        <taxon>Brassicaceae</taxon>
        <taxon>Brassiceae</taxon>
        <taxon>Eruca</taxon>
    </lineage>
</organism>
<accession>A0ABC8K3C3</accession>
<dbReference type="GO" id="GO:0016491">
    <property type="term" value="F:oxidoreductase activity"/>
    <property type="evidence" value="ECO:0007669"/>
    <property type="project" value="UniProtKB-KW"/>
</dbReference>
<dbReference type="InterPro" id="IPR050231">
    <property type="entry name" value="Iron_ascorbate_oxido_reductase"/>
</dbReference>
<dbReference type="GO" id="GO:0046872">
    <property type="term" value="F:metal ion binding"/>
    <property type="evidence" value="ECO:0007669"/>
    <property type="project" value="UniProtKB-KW"/>
</dbReference>
<evidence type="ECO:0000256" key="1">
    <source>
        <dbReference type="ARBA" id="ARBA00022723"/>
    </source>
</evidence>
<dbReference type="Proteomes" id="UP001642260">
    <property type="component" value="Unassembled WGS sequence"/>
</dbReference>
<dbReference type="InterPro" id="IPR027443">
    <property type="entry name" value="IPNS-like_sf"/>
</dbReference>
<comment type="similarity">
    <text evidence="3">Belongs to the iron/ascorbate-dependent oxidoreductase family.</text>
</comment>
<evidence type="ECO:0000256" key="2">
    <source>
        <dbReference type="ARBA" id="ARBA00023004"/>
    </source>
</evidence>
<proteinExistence type="inferred from homology"/>
<comment type="caution">
    <text evidence="5">The sequence shown here is derived from an EMBL/GenBank/DDBJ whole genome shotgun (WGS) entry which is preliminary data.</text>
</comment>
<dbReference type="Pfam" id="PF14226">
    <property type="entry name" value="DIOX_N"/>
    <property type="match status" value="1"/>
</dbReference>
<gene>
    <name evidence="5" type="ORF">ERUC_LOCUS16901</name>
</gene>
<dbReference type="AlphaFoldDB" id="A0ABC8K3C3"/>
<protein>
    <recommendedName>
        <fullName evidence="4">Fe2OG dioxygenase domain-containing protein</fullName>
    </recommendedName>
</protein>
<dbReference type="SUPFAM" id="SSF51197">
    <property type="entry name" value="Clavaminate synthase-like"/>
    <property type="match status" value="1"/>
</dbReference>
<dbReference type="Gene3D" id="2.60.120.330">
    <property type="entry name" value="B-lactam Antibiotic, Isopenicillin N Synthase, Chain"/>
    <property type="match status" value="1"/>
</dbReference>
<feature type="domain" description="Fe2OG dioxygenase" evidence="4">
    <location>
        <begin position="163"/>
        <end position="263"/>
    </location>
</feature>
<reference evidence="5 6" key="1">
    <citation type="submission" date="2022-03" db="EMBL/GenBank/DDBJ databases">
        <authorList>
            <person name="Macdonald S."/>
            <person name="Ahmed S."/>
            <person name="Newling K."/>
        </authorList>
    </citation>
    <scope>NUCLEOTIDE SEQUENCE [LARGE SCALE GENOMIC DNA]</scope>
</reference>
<keyword evidence="6" id="KW-1185">Reference proteome</keyword>
<name>A0ABC8K3C3_ERUVS</name>